<comment type="caution">
    <text evidence="3">The sequence shown here is derived from an EMBL/GenBank/DDBJ whole genome shotgun (WGS) entry which is preliminary data.</text>
</comment>
<dbReference type="Proteomes" id="UP001501004">
    <property type="component" value="Unassembled WGS sequence"/>
</dbReference>
<protein>
    <submittedName>
        <fullName evidence="3">Glucose 1-dehydrogenase</fullName>
    </submittedName>
</protein>
<name>A0ABP7FEV3_9MICO</name>
<dbReference type="PANTHER" id="PTHR24321">
    <property type="entry name" value="DEHYDROGENASES, SHORT CHAIN"/>
    <property type="match status" value="1"/>
</dbReference>
<dbReference type="InterPro" id="IPR020904">
    <property type="entry name" value="Sc_DH/Rdtase_CS"/>
</dbReference>
<dbReference type="Gene3D" id="3.40.50.720">
    <property type="entry name" value="NAD(P)-binding Rossmann-like Domain"/>
    <property type="match status" value="1"/>
</dbReference>
<evidence type="ECO:0000256" key="1">
    <source>
        <dbReference type="ARBA" id="ARBA00006484"/>
    </source>
</evidence>
<accession>A0ABP7FEV3</accession>
<evidence type="ECO:0000313" key="4">
    <source>
        <dbReference type="Proteomes" id="UP001501004"/>
    </source>
</evidence>
<dbReference type="PANTHER" id="PTHR24321:SF8">
    <property type="entry name" value="ESTRADIOL 17-BETA-DEHYDROGENASE 8-RELATED"/>
    <property type="match status" value="1"/>
</dbReference>
<dbReference type="RefSeq" id="WP_344754645.1">
    <property type="nucleotide sequence ID" value="NZ_BAABAE010000003.1"/>
</dbReference>
<dbReference type="PRINTS" id="PR00081">
    <property type="entry name" value="GDHRDH"/>
</dbReference>
<dbReference type="InterPro" id="IPR002347">
    <property type="entry name" value="SDR_fam"/>
</dbReference>
<dbReference type="PROSITE" id="PS00061">
    <property type="entry name" value="ADH_SHORT"/>
    <property type="match status" value="1"/>
</dbReference>
<keyword evidence="2" id="KW-0560">Oxidoreductase</keyword>
<dbReference type="CDD" id="cd05233">
    <property type="entry name" value="SDR_c"/>
    <property type="match status" value="1"/>
</dbReference>
<dbReference type="PRINTS" id="PR00080">
    <property type="entry name" value="SDRFAMILY"/>
</dbReference>
<dbReference type="SUPFAM" id="SSF51735">
    <property type="entry name" value="NAD(P)-binding Rossmann-fold domains"/>
    <property type="match status" value="1"/>
</dbReference>
<proteinExistence type="inferred from homology"/>
<gene>
    <name evidence="3" type="ORF">GCM10022239_11390</name>
</gene>
<dbReference type="InterPro" id="IPR036291">
    <property type="entry name" value="NAD(P)-bd_dom_sf"/>
</dbReference>
<sequence>MNINEGRFAGKVAIVTGSGSGIGAAVTRRLIAEGASVVGADLNPGGASENYVPVVTNVTVESDLEAAVATAVSSFGGLDLAFNIAGAAKGAPIVDHSEADWDFTVDLVLKGVFLSTKHEARAMRNGGAIVNVSSLNAHVPMFGGSAYASAKAGVEMFSKNAALELGRSGIRVNAILPGLVSTPLTSAFSENEVLASDFNSKIVLGRPADPDELAGPILYLASEDAGYITGTSLVVDGGWEITGYPDLSKY</sequence>
<organism evidence="3 4">
    <name type="scientific">Leifsonella bigeumensis</name>
    <dbReference type="NCBI Taxonomy" id="433643"/>
    <lineage>
        <taxon>Bacteria</taxon>
        <taxon>Bacillati</taxon>
        <taxon>Actinomycetota</taxon>
        <taxon>Actinomycetes</taxon>
        <taxon>Micrococcales</taxon>
        <taxon>Microbacteriaceae</taxon>
        <taxon>Leifsonella</taxon>
    </lineage>
</organism>
<keyword evidence="4" id="KW-1185">Reference proteome</keyword>
<reference evidence="4" key="1">
    <citation type="journal article" date="2019" name="Int. J. Syst. Evol. Microbiol.">
        <title>The Global Catalogue of Microorganisms (GCM) 10K type strain sequencing project: providing services to taxonomists for standard genome sequencing and annotation.</title>
        <authorList>
            <consortium name="The Broad Institute Genomics Platform"/>
            <consortium name="The Broad Institute Genome Sequencing Center for Infectious Disease"/>
            <person name="Wu L."/>
            <person name="Ma J."/>
        </authorList>
    </citation>
    <scope>NUCLEOTIDE SEQUENCE [LARGE SCALE GENOMIC DNA]</scope>
    <source>
        <strain evidence="4">JCM 16949</strain>
    </source>
</reference>
<dbReference type="EMBL" id="BAABAE010000003">
    <property type="protein sequence ID" value="GAA3737353.1"/>
    <property type="molecule type" value="Genomic_DNA"/>
</dbReference>
<evidence type="ECO:0000256" key="2">
    <source>
        <dbReference type="ARBA" id="ARBA00023002"/>
    </source>
</evidence>
<comment type="similarity">
    <text evidence="1">Belongs to the short-chain dehydrogenases/reductases (SDR) family.</text>
</comment>
<dbReference type="Pfam" id="PF13561">
    <property type="entry name" value="adh_short_C2"/>
    <property type="match status" value="1"/>
</dbReference>
<evidence type="ECO:0000313" key="3">
    <source>
        <dbReference type="EMBL" id="GAA3737353.1"/>
    </source>
</evidence>